<accession>A0A9W4W572</accession>
<dbReference type="Proteomes" id="UP001152533">
    <property type="component" value="Unassembled WGS sequence"/>
</dbReference>
<reference evidence="1" key="1">
    <citation type="submission" date="2022-08" db="EMBL/GenBank/DDBJ databases">
        <authorList>
            <person name="Giroux E."/>
            <person name="Giroux E."/>
        </authorList>
    </citation>
    <scope>NUCLEOTIDE SEQUENCE</scope>
    <source>
        <strain evidence="1">H1091258</strain>
    </source>
</reference>
<dbReference type="EMBL" id="CAMGZC010000106">
    <property type="protein sequence ID" value="CAI0643423.1"/>
    <property type="molecule type" value="Genomic_DNA"/>
</dbReference>
<organism evidence="1 2">
    <name type="scientific">Colletotrichum noveboracense</name>
    <dbReference type="NCBI Taxonomy" id="2664923"/>
    <lineage>
        <taxon>Eukaryota</taxon>
        <taxon>Fungi</taxon>
        <taxon>Dikarya</taxon>
        <taxon>Ascomycota</taxon>
        <taxon>Pezizomycotina</taxon>
        <taxon>Sordariomycetes</taxon>
        <taxon>Hypocreomycetidae</taxon>
        <taxon>Glomerellales</taxon>
        <taxon>Glomerellaceae</taxon>
        <taxon>Colletotrichum</taxon>
        <taxon>Colletotrichum gloeosporioides species complex</taxon>
    </lineage>
</organism>
<protein>
    <submittedName>
        <fullName evidence="1">Uncharacterized protein</fullName>
    </submittedName>
</protein>
<sequence length="122" mass="14783">MAYYRIYTPTAPHHESCEAEEGVSRTRYLQDMWNWQVIEYERWVTAEDANRRYFQSSRSHLRERKPSAVRFFGETTFIYNPRKSLREISMAGYELVGVFTSRMTEDEVMKVCRRLYSRPEDF</sequence>
<proteinExistence type="predicted"/>
<evidence type="ECO:0000313" key="2">
    <source>
        <dbReference type="Proteomes" id="UP001152533"/>
    </source>
</evidence>
<keyword evidence="2" id="KW-1185">Reference proteome</keyword>
<gene>
    <name evidence="1" type="ORF">CGXH109_LOCUS25478</name>
</gene>
<dbReference type="AlphaFoldDB" id="A0A9W4W572"/>
<name>A0A9W4W572_9PEZI</name>
<comment type="caution">
    <text evidence="1">The sequence shown here is derived from an EMBL/GenBank/DDBJ whole genome shotgun (WGS) entry which is preliminary data.</text>
</comment>
<evidence type="ECO:0000313" key="1">
    <source>
        <dbReference type="EMBL" id="CAI0643423.1"/>
    </source>
</evidence>